<sequence length="38" mass="3600">AVGASGVSGGPSRAQFEDDGGKTTGAPTIWGLQRGGGP</sequence>
<reference evidence="2" key="1">
    <citation type="journal article" date="2004" name="Nature">
        <title>Genome duplication in the teleost fish Tetraodon nigroviridis reveals the early vertebrate proto-karyotype.</title>
        <authorList>
            <person name="Jaillon O."/>
            <person name="Aury J.-M."/>
            <person name="Brunet F."/>
            <person name="Petit J.-L."/>
            <person name="Stange-Thomann N."/>
            <person name="Mauceli E."/>
            <person name="Bouneau L."/>
            <person name="Fischer C."/>
            <person name="Ozouf-Costaz C."/>
            <person name="Bernot A."/>
            <person name="Nicaud S."/>
            <person name="Jaffe D."/>
            <person name="Fisher S."/>
            <person name="Lutfalla G."/>
            <person name="Dossat C."/>
            <person name="Segurens B."/>
            <person name="Dasilva C."/>
            <person name="Salanoubat M."/>
            <person name="Levy M."/>
            <person name="Boudet N."/>
            <person name="Castellano S."/>
            <person name="Anthouard V."/>
            <person name="Jubin C."/>
            <person name="Castelli V."/>
            <person name="Katinka M."/>
            <person name="Vacherie B."/>
            <person name="Biemont C."/>
            <person name="Skalli Z."/>
            <person name="Cattolico L."/>
            <person name="Poulain J."/>
            <person name="De Berardinis V."/>
            <person name="Cruaud C."/>
            <person name="Duprat S."/>
            <person name="Brottier P."/>
            <person name="Coutanceau J.-P."/>
            <person name="Gouzy J."/>
            <person name="Parra G."/>
            <person name="Lardier G."/>
            <person name="Chapple C."/>
            <person name="McKernan K.J."/>
            <person name="McEwan P."/>
            <person name="Bosak S."/>
            <person name="Kellis M."/>
            <person name="Volff J.-N."/>
            <person name="Guigo R."/>
            <person name="Zody M.C."/>
            <person name="Mesirov J."/>
            <person name="Lindblad-Toh K."/>
            <person name="Birren B."/>
            <person name="Nusbaum C."/>
            <person name="Kahn D."/>
            <person name="Robinson-Rechavi M."/>
            <person name="Laudet V."/>
            <person name="Schachter V."/>
            <person name="Quetier F."/>
            <person name="Saurin W."/>
            <person name="Scarpelli C."/>
            <person name="Wincker P."/>
            <person name="Lander E.S."/>
            <person name="Weissenbach J."/>
            <person name="Roest Crollius H."/>
        </authorList>
    </citation>
    <scope>NUCLEOTIDE SEQUENCE [LARGE SCALE GENOMIC DNA]</scope>
</reference>
<accession>Q4RDS2</accession>
<reference evidence="2" key="2">
    <citation type="submission" date="2004-02" db="EMBL/GenBank/DDBJ databases">
        <authorList>
            <consortium name="Genoscope"/>
            <consortium name="Whitehead Institute Centre for Genome Research"/>
        </authorList>
    </citation>
    <scope>NUCLEOTIDE SEQUENCE</scope>
</reference>
<protein>
    <submittedName>
        <fullName evidence="2">(spotted green pufferfish) hypothetical protein</fullName>
    </submittedName>
</protein>
<dbReference type="EMBL" id="CAAE01015882">
    <property type="protein sequence ID" value="CAG13460.1"/>
    <property type="molecule type" value="Genomic_DNA"/>
</dbReference>
<evidence type="ECO:0000256" key="1">
    <source>
        <dbReference type="SAM" id="MobiDB-lite"/>
    </source>
</evidence>
<dbReference type="AlphaFoldDB" id="Q4RDS2"/>
<dbReference type="KEGG" id="tng:GSTEN00036555G001"/>
<evidence type="ECO:0000313" key="2">
    <source>
        <dbReference type="EMBL" id="CAG13460.1"/>
    </source>
</evidence>
<gene>
    <name evidence="2" type="ORF">GSTENG00036555001</name>
</gene>
<feature type="non-terminal residue" evidence="2">
    <location>
        <position position="1"/>
    </location>
</feature>
<proteinExistence type="predicted"/>
<feature type="region of interest" description="Disordered" evidence="1">
    <location>
        <begin position="1"/>
        <end position="38"/>
    </location>
</feature>
<comment type="caution">
    <text evidence="2">The sequence shown here is derived from an EMBL/GenBank/DDBJ whole genome shotgun (WGS) entry which is preliminary data.</text>
</comment>
<name>Q4RDS2_TETNG</name>
<organism evidence="2">
    <name type="scientific">Tetraodon nigroviridis</name>
    <name type="common">Spotted green pufferfish</name>
    <name type="synonym">Chelonodon nigroviridis</name>
    <dbReference type="NCBI Taxonomy" id="99883"/>
    <lineage>
        <taxon>Eukaryota</taxon>
        <taxon>Metazoa</taxon>
        <taxon>Chordata</taxon>
        <taxon>Craniata</taxon>
        <taxon>Vertebrata</taxon>
        <taxon>Euteleostomi</taxon>
        <taxon>Actinopterygii</taxon>
        <taxon>Neopterygii</taxon>
        <taxon>Teleostei</taxon>
        <taxon>Neoteleostei</taxon>
        <taxon>Acanthomorphata</taxon>
        <taxon>Eupercaria</taxon>
        <taxon>Tetraodontiformes</taxon>
        <taxon>Tetradontoidea</taxon>
        <taxon>Tetraodontidae</taxon>
        <taxon>Tetraodon</taxon>
    </lineage>
</organism>